<dbReference type="AlphaFoldDB" id="A0A4U9U8S7"/>
<keyword evidence="4" id="KW-0645">Protease</keyword>
<dbReference type="EMBL" id="LR590484">
    <property type="protein sequence ID" value="VTR28883.1"/>
    <property type="molecule type" value="Genomic_DNA"/>
</dbReference>
<dbReference type="PROSITE" id="PS51186">
    <property type="entry name" value="GNAT"/>
    <property type="match status" value="1"/>
</dbReference>
<accession>A0A4U9U8S7</accession>
<evidence type="ECO:0000256" key="2">
    <source>
        <dbReference type="ARBA" id="ARBA00023315"/>
    </source>
</evidence>
<dbReference type="Gene3D" id="3.40.630.30">
    <property type="match status" value="1"/>
</dbReference>
<keyword evidence="1 4" id="KW-0808">Transferase</keyword>
<evidence type="ECO:0000313" key="5">
    <source>
        <dbReference type="Proteomes" id="UP000308196"/>
    </source>
</evidence>
<evidence type="ECO:0000256" key="1">
    <source>
        <dbReference type="ARBA" id="ARBA00022679"/>
    </source>
</evidence>
<feature type="domain" description="N-acetyltransferase" evidence="3">
    <location>
        <begin position="8"/>
        <end position="177"/>
    </location>
</feature>
<organism evidence="4 5">
    <name type="scientific">Sphingobacterium thalpophilum</name>
    <dbReference type="NCBI Taxonomy" id="259"/>
    <lineage>
        <taxon>Bacteria</taxon>
        <taxon>Pseudomonadati</taxon>
        <taxon>Bacteroidota</taxon>
        <taxon>Sphingobacteriia</taxon>
        <taxon>Sphingobacteriales</taxon>
        <taxon>Sphingobacteriaceae</taxon>
        <taxon>Sphingobacterium</taxon>
    </lineage>
</organism>
<evidence type="ECO:0000259" key="3">
    <source>
        <dbReference type="PROSITE" id="PS51186"/>
    </source>
</evidence>
<dbReference type="STRING" id="1123265.GCA_000686625_03310"/>
<dbReference type="RefSeq" id="WP_037533341.1">
    <property type="nucleotide sequence ID" value="NZ_CP141191.1"/>
</dbReference>
<reference evidence="4 5" key="1">
    <citation type="submission" date="2019-05" db="EMBL/GenBank/DDBJ databases">
        <authorList>
            <consortium name="Pathogen Informatics"/>
        </authorList>
    </citation>
    <scope>NUCLEOTIDE SEQUENCE [LARGE SCALE GENOMIC DNA]</scope>
    <source>
        <strain evidence="4 5">NCTC11429</strain>
    </source>
</reference>
<name>A0A4U9U8S7_9SPHI</name>
<dbReference type="SUPFAM" id="SSF55729">
    <property type="entry name" value="Acyl-CoA N-acyltransferases (Nat)"/>
    <property type="match status" value="1"/>
</dbReference>
<dbReference type="PANTHER" id="PTHR42919">
    <property type="entry name" value="N-ALPHA-ACETYLTRANSFERASE"/>
    <property type="match status" value="1"/>
</dbReference>
<dbReference type="InterPro" id="IPR051556">
    <property type="entry name" value="N-term/lysine_N-AcTrnsfr"/>
</dbReference>
<dbReference type="GO" id="GO:0016747">
    <property type="term" value="F:acyltransferase activity, transferring groups other than amino-acyl groups"/>
    <property type="evidence" value="ECO:0007669"/>
    <property type="project" value="InterPro"/>
</dbReference>
<dbReference type="EC" id="2.3.1.-" evidence="4"/>
<dbReference type="CDD" id="cd04301">
    <property type="entry name" value="NAT_SF"/>
    <property type="match status" value="1"/>
</dbReference>
<dbReference type="Proteomes" id="UP000308196">
    <property type="component" value="Chromosome"/>
</dbReference>
<evidence type="ECO:0000313" key="4">
    <source>
        <dbReference type="EMBL" id="VTR28883.1"/>
    </source>
</evidence>
<keyword evidence="2 4" id="KW-0012">Acyltransferase</keyword>
<proteinExistence type="predicted"/>
<dbReference type="KEGG" id="stha:NCTC11429_00299"/>
<dbReference type="PANTHER" id="PTHR42919:SF8">
    <property type="entry name" value="N-ALPHA-ACETYLTRANSFERASE 50"/>
    <property type="match status" value="1"/>
</dbReference>
<sequence>MNKNTHKITIIKASFKDVARLQAIGKKTFVETFSEVNTVDNMERYLNEGFSKEKLLSEMNTDGSVFYFAQHQNQIVGYLKINTGHAQTELQHEHTLEIERIYVLQKFQGLKIGQLLLEKAIEIAHQMKAQSIWLGVWEENHRAIRFYEKNGFVAFDKHIFRLGDDEQTDIMMKKNVGTN</sequence>
<protein>
    <submittedName>
        <fullName evidence="4">Protease synthase and sporulation negative regulatory protein PAI 1</fullName>
        <ecNumber evidence="4">2.3.1.-</ecNumber>
    </submittedName>
</protein>
<dbReference type="InterPro" id="IPR000182">
    <property type="entry name" value="GNAT_dom"/>
</dbReference>
<gene>
    <name evidence="4" type="primary">paiA_1</name>
    <name evidence="4" type="ORF">NCTC11429_00299</name>
</gene>
<dbReference type="GeneID" id="78461119"/>
<dbReference type="GO" id="GO:0008233">
    <property type="term" value="F:peptidase activity"/>
    <property type="evidence" value="ECO:0007669"/>
    <property type="project" value="UniProtKB-KW"/>
</dbReference>
<dbReference type="GO" id="GO:0006508">
    <property type="term" value="P:proteolysis"/>
    <property type="evidence" value="ECO:0007669"/>
    <property type="project" value="UniProtKB-KW"/>
</dbReference>
<keyword evidence="4" id="KW-0378">Hydrolase</keyword>
<dbReference type="Pfam" id="PF00583">
    <property type="entry name" value="Acetyltransf_1"/>
    <property type="match status" value="1"/>
</dbReference>
<dbReference type="InterPro" id="IPR016181">
    <property type="entry name" value="Acyl_CoA_acyltransferase"/>
</dbReference>